<accession>A0A6G3WT97</accession>
<sequence length="94" mass="9670">GWGPTAAEATYAALCTALAVAQSGGTTDRLSTDALLTADDTARAALRAQLTARALHEGHSLRTDPVLGELPFWHGPVTAHAVPPTAEEATDADH</sequence>
<dbReference type="AlphaFoldDB" id="A0A6G3WT97"/>
<proteinExistence type="predicted"/>
<comment type="caution">
    <text evidence="1">The sequence shown here is derived from an EMBL/GenBank/DDBJ whole genome shotgun (WGS) entry which is preliminary data.</text>
</comment>
<evidence type="ECO:0000313" key="1">
    <source>
        <dbReference type="EMBL" id="NEE08643.1"/>
    </source>
</evidence>
<protein>
    <submittedName>
        <fullName evidence="1">Uncharacterized protein</fullName>
    </submittedName>
</protein>
<name>A0A6G3WT97_9ACTN</name>
<organism evidence="1">
    <name type="scientific">Streptomyces sp. SID7499</name>
    <dbReference type="NCBI Taxonomy" id="2706086"/>
    <lineage>
        <taxon>Bacteria</taxon>
        <taxon>Bacillati</taxon>
        <taxon>Actinomycetota</taxon>
        <taxon>Actinomycetes</taxon>
        <taxon>Kitasatosporales</taxon>
        <taxon>Streptomycetaceae</taxon>
        <taxon>Streptomyces</taxon>
    </lineage>
</organism>
<feature type="non-terminal residue" evidence="1">
    <location>
        <position position="1"/>
    </location>
</feature>
<reference evidence="1" key="1">
    <citation type="submission" date="2020-01" db="EMBL/GenBank/DDBJ databases">
        <title>Insect and environment-associated Actinomycetes.</title>
        <authorList>
            <person name="Currrie C."/>
            <person name="Chevrette M."/>
            <person name="Carlson C."/>
            <person name="Stubbendieck R."/>
            <person name="Wendt-Pienkowski E."/>
        </authorList>
    </citation>
    <scope>NUCLEOTIDE SEQUENCE</scope>
    <source>
        <strain evidence="1">SID7499</strain>
    </source>
</reference>
<dbReference type="EMBL" id="JAAGMN010001926">
    <property type="protein sequence ID" value="NEE08643.1"/>
    <property type="molecule type" value="Genomic_DNA"/>
</dbReference>
<gene>
    <name evidence="1" type="ORF">G3M58_19590</name>
</gene>